<sequence length="556" mass="61883">MADTNDIEAPQITSFVIITLPPSDNPSFGKTITAFTISDEAQPIQSQAPPQSIQETNQELNQQQTSQFFNSSLNRFVSRSPVLISGLVGISVVALFFYMSALQETLFELRDIDDDHNSNSFIFPLYPKVQSDVEFKFGKILDSNYSGIMKTEKISKLTSFRSEVESSAIFPIKGNVYPNGLYYTVMLVGNPPKPYFLDMDTGSDLTWIQCDAPCTSCAKGPHPPYKPSKNYLIPSDDSYCIGLQRNQRNKHCVSCDQCDYEIEYADHSFSAGVLAGDTLHLINSDGSLSKSDIVFGCGYDQQGILLNSLQKTDGIIGLGKSEISLPSQLASQHIIKNVVGHCLPREASDNGYLFLGDDFVPHRQMAIVPMLSSPSMGSYQTELMKISYNGRHLNLNAAYNGPISLVFDSGSSYTYFTEEAYNELVVAVNKDAYNEGLVRDASDDTLPVCWKAEFPVRHLADVSKSFKPLNLQLGSKWWIISTNLRIPPEGYLIINNRGNVCLGVLNGSEVLGKSTMIVGDISMRGQMFVYDNENKRIGWIKSECTRPRRFDKFPVW</sequence>
<keyword evidence="3 6" id="KW-0064">Aspartyl protease</keyword>
<accession>A0AAV3Q8K2</accession>
<evidence type="ECO:0000256" key="3">
    <source>
        <dbReference type="ARBA" id="ARBA00022750"/>
    </source>
</evidence>
<dbReference type="PROSITE" id="PS00141">
    <property type="entry name" value="ASP_PROTEASE"/>
    <property type="match status" value="1"/>
</dbReference>
<dbReference type="FunFam" id="2.40.70.10:FF:000015">
    <property type="entry name" value="Aspartyl protease family protein"/>
    <property type="match status" value="1"/>
</dbReference>
<gene>
    <name evidence="9" type="ORF">LIER_16288</name>
</gene>
<evidence type="ECO:0000256" key="6">
    <source>
        <dbReference type="RuleBase" id="RU000454"/>
    </source>
</evidence>
<evidence type="ECO:0000256" key="2">
    <source>
        <dbReference type="ARBA" id="ARBA00022670"/>
    </source>
</evidence>
<keyword evidence="7" id="KW-1133">Transmembrane helix</keyword>
<evidence type="ECO:0000313" key="9">
    <source>
        <dbReference type="EMBL" id="GAA0159538.1"/>
    </source>
</evidence>
<dbReference type="PANTHER" id="PTHR13683">
    <property type="entry name" value="ASPARTYL PROTEASES"/>
    <property type="match status" value="1"/>
</dbReference>
<dbReference type="PROSITE" id="PS51767">
    <property type="entry name" value="PEPTIDASE_A1"/>
    <property type="match status" value="1"/>
</dbReference>
<dbReference type="InterPro" id="IPR001969">
    <property type="entry name" value="Aspartic_peptidase_AS"/>
</dbReference>
<dbReference type="Pfam" id="PF14541">
    <property type="entry name" value="TAXi_C"/>
    <property type="match status" value="1"/>
</dbReference>
<reference evidence="9 10" key="1">
    <citation type="submission" date="2024-01" db="EMBL/GenBank/DDBJ databases">
        <title>The complete chloroplast genome sequence of Lithospermum erythrorhizon: insights into the phylogenetic relationship among Boraginaceae species and the maternal lineages of purple gromwells.</title>
        <authorList>
            <person name="Okada T."/>
            <person name="Watanabe K."/>
        </authorList>
    </citation>
    <scope>NUCLEOTIDE SEQUENCE [LARGE SCALE GENOMIC DNA]</scope>
</reference>
<dbReference type="GO" id="GO:0006508">
    <property type="term" value="P:proteolysis"/>
    <property type="evidence" value="ECO:0007669"/>
    <property type="project" value="UniProtKB-KW"/>
</dbReference>
<dbReference type="GO" id="GO:0004190">
    <property type="term" value="F:aspartic-type endopeptidase activity"/>
    <property type="evidence" value="ECO:0007669"/>
    <property type="project" value="UniProtKB-KW"/>
</dbReference>
<feature type="domain" description="Peptidase A1" evidence="8">
    <location>
        <begin position="182"/>
        <end position="540"/>
    </location>
</feature>
<dbReference type="AlphaFoldDB" id="A0AAV3Q8K2"/>
<comment type="caution">
    <text evidence="9">The sequence shown here is derived from an EMBL/GenBank/DDBJ whole genome shotgun (WGS) entry which is preliminary data.</text>
</comment>
<dbReference type="Gene3D" id="2.40.70.10">
    <property type="entry name" value="Acid Proteases"/>
    <property type="match status" value="2"/>
</dbReference>
<keyword evidence="10" id="KW-1185">Reference proteome</keyword>
<evidence type="ECO:0000256" key="1">
    <source>
        <dbReference type="ARBA" id="ARBA00007447"/>
    </source>
</evidence>
<dbReference type="EMBL" id="BAABME010003625">
    <property type="protein sequence ID" value="GAA0159538.1"/>
    <property type="molecule type" value="Genomic_DNA"/>
</dbReference>
<protein>
    <submittedName>
        <fullName evidence="9">Aspartic protease</fullName>
    </submittedName>
</protein>
<dbReference type="InterPro" id="IPR021109">
    <property type="entry name" value="Peptidase_aspartic_dom_sf"/>
</dbReference>
<dbReference type="InterPro" id="IPR032861">
    <property type="entry name" value="TAXi_N"/>
</dbReference>
<evidence type="ECO:0000256" key="4">
    <source>
        <dbReference type="ARBA" id="ARBA00022801"/>
    </source>
</evidence>
<dbReference type="InterPro" id="IPR001461">
    <property type="entry name" value="Aspartic_peptidase_A1"/>
</dbReference>
<dbReference type="InterPro" id="IPR033121">
    <property type="entry name" value="PEPTIDASE_A1"/>
</dbReference>
<evidence type="ECO:0000256" key="7">
    <source>
        <dbReference type="SAM" id="Phobius"/>
    </source>
</evidence>
<feature type="active site" evidence="5">
    <location>
        <position position="200"/>
    </location>
</feature>
<comment type="similarity">
    <text evidence="1 6">Belongs to the peptidase A1 family.</text>
</comment>
<keyword evidence="7" id="KW-0812">Transmembrane</keyword>
<proteinExistence type="inferred from homology"/>
<dbReference type="SUPFAM" id="SSF50630">
    <property type="entry name" value="Acid proteases"/>
    <property type="match status" value="1"/>
</dbReference>
<evidence type="ECO:0000259" key="8">
    <source>
        <dbReference type="PROSITE" id="PS51767"/>
    </source>
</evidence>
<keyword evidence="7" id="KW-0472">Membrane</keyword>
<dbReference type="Proteomes" id="UP001454036">
    <property type="component" value="Unassembled WGS sequence"/>
</dbReference>
<keyword evidence="4 6" id="KW-0378">Hydrolase</keyword>
<dbReference type="PANTHER" id="PTHR13683:SF316">
    <property type="entry name" value="ASPARTYL PROTEASE APCB1"/>
    <property type="match status" value="1"/>
</dbReference>
<feature type="transmembrane region" description="Helical" evidence="7">
    <location>
        <begin position="82"/>
        <end position="101"/>
    </location>
</feature>
<keyword evidence="2 6" id="KW-0645">Protease</keyword>
<organism evidence="9 10">
    <name type="scientific">Lithospermum erythrorhizon</name>
    <name type="common">Purple gromwell</name>
    <name type="synonym">Lithospermum officinale var. erythrorhizon</name>
    <dbReference type="NCBI Taxonomy" id="34254"/>
    <lineage>
        <taxon>Eukaryota</taxon>
        <taxon>Viridiplantae</taxon>
        <taxon>Streptophyta</taxon>
        <taxon>Embryophyta</taxon>
        <taxon>Tracheophyta</taxon>
        <taxon>Spermatophyta</taxon>
        <taxon>Magnoliopsida</taxon>
        <taxon>eudicotyledons</taxon>
        <taxon>Gunneridae</taxon>
        <taxon>Pentapetalae</taxon>
        <taxon>asterids</taxon>
        <taxon>lamiids</taxon>
        <taxon>Boraginales</taxon>
        <taxon>Boraginaceae</taxon>
        <taxon>Boraginoideae</taxon>
        <taxon>Lithospermeae</taxon>
        <taxon>Lithospermum</taxon>
    </lineage>
</organism>
<name>A0AAV3Q8K2_LITER</name>
<dbReference type="PRINTS" id="PR00792">
    <property type="entry name" value="PEPSIN"/>
</dbReference>
<dbReference type="InterPro" id="IPR032799">
    <property type="entry name" value="TAXi_C"/>
</dbReference>
<evidence type="ECO:0000313" key="10">
    <source>
        <dbReference type="Proteomes" id="UP001454036"/>
    </source>
</evidence>
<dbReference type="Pfam" id="PF14543">
    <property type="entry name" value="TAXi_N"/>
    <property type="match status" value="1"/>
</dbReference>
<evidence type="ECO:0000256" key="5">
    <source>
        <dbReference type="PIRSR" id="PIRSR601461-1"/>
    </source>
</evidence>
<feature type="active site" evidence="5">
    <location>
        <position position="408"/>
    </location>
</feature>